<dbReference type="AlphaFoldDB" id="A0A4P9W0U8"/>
<sequence>MPIPDPPVASEKQTKKRAAPANSRAKRAGATTSSSLEAEEETGVKVKKEASTKVRKAADQKAARSPSPKSAKRSHPDDDDETPKPKSTKPRSRKSPLPSAASIEVDWEEAAPKKPKTVRKRSPSTQVDGEEDPPKKPRTVRSKSPSTQVVAADAKAQPTQSEVRTRVSSSSQAREVDERTEEDEVLRLLRENLSPPPSEQVSSVDAMDVEIARDLAALDDWQAIMRNQ</sequence>
<name>A0A4P9W0U8_9FUNG</name>
<feature type="compositionally biased region" description="Basic and acidic residues" evidence="1">
    <location>
        <begin position="42"/>
        <end position="62"/>
    </location>
</feature>
<evidence type="ECO:0000313" key="2">
    <source>
        <dbReference type="EMBL" id="RKO84308.1"/>
    </source>
</evidence>
<reference evidence="3" key="1">
    <citation type="journal article" date="2018" name="Nat. Microbiol.">
        <title>Leveraging single-cell genomics to expand the fungal tree of life.</title>
        <authorList>
            <person name="Ahrendt S.R."/>
            <person name="Quandt C.A."/>
            <person name="Ciobanu D."/>
            <person name="Clum A."/>
            <person name="Salamov A."/>
            <person name="Andreopoulos B."/>
            <person name="Cheng J.F."/>
            <person name="Woyke T."/>
            <person name="Pelin A."/>
            <person name="Henrissat B."/>
            <person name="Reynolds N.K."/>
            <person name="Benny G.L."/>
            <person name="Smith M.E."/>
            <person name="James T.Y."/>
            <person name="Grigoriev I.V."/>
        </authorList>
    </citation>
    <scope>NUCLEOTIDE SEQUENCE [LARGE SCALE GENOMIC DNA]</scope>
</reference>
<keyword evidence="3" id="KW-1185">Reference proteome</keyword>
<evidence type="ECO:0000313" key="3">
    <source>
        <dbReference type="Proteomes" id="UP000269721"/>
    </source>
</evidence>
<proteinExistence type="predicted"/>
<accession>A0A4P9W0U8</accession>
<feature type="region of interest" description="Disordered" evidence="1">
    <location>
        <begin position="1"/>
        <end position="183"/>
    </location>
</feature>
<feature type="compositionally biased region" description="Polar residues" evidence="1">
    <location>
        <begin position="157"/>
        <end position="173"/>
    </location>
</feature>
<evidence type="ECO:0000256" key="1">
    <source>
        <dbReference type="SAM" id="MobiDB-lite"/>
    </source>
</evidence>
<organism evidence="2 3">
    <name type="scientific">Blyttiomyces helicus</name>
    <dbReference type="NCBI Taxonomy" id="388810"/>
    <lineage>
        <taxon>Eukaryota</taxon>
        <taxon>Fungi</taxon>
        <taxon>Fungi incertae sedis</taxon>
        <taxon>Chytridiomycota</taxon>
        <taxon>Chytridiomycota incertae sedis</taxon>
        <taxon>Chytridiomycetes</taxon>
        <taxon>Chytridiomycetes incertae sedis</taxon>
        <taxon>Blyttiomyces</taxon>
    </lineage>
</organism>
<dbReference type="EMBL" id="ML000259">
    <property type="protein sequence ID" value="RKO84308.1"/>
    <property type="molecule type" value="Genomic_DNA"/>
</dbReference>
<protein>
    <submittedName>
        <fullName evidence="2">Uncharacterized protein</fullName>
    </submittedName>
</protein>
<gene>
    <name evidence="2" type="ORF">BDK51DRAFT_33048</name>
</gene>
<dbReference type="Proteomes" id="UP000269721">
    <property type="component" value="Unassembled WGS sequence"/>
</dbReference>
<feature type="compositionally biased region" description="Basic residues" evidence="1">
    <location>
        <begin position="113"/>
        <end position="122"/>
    </location>
</feature>